<dbReference type="OrthoDB" id="9045845at2759"/>
<comment type="similarity">
    <text evidence="2">Belongs to the true venom lectin family.</text>
</comment>
<dbReference type="EMBL" id="AZIM01002511">
    <property type="protein sequence ID" value="ETE63908.1"/>
    <property type="molecule type" value="Genomic_DNA"/>
</dbReference>
<evidence type="ECO:0000256" key="2">
    <source>
        <dbReference type="ARBA" id="ARBA00006250"/>
    </source>
</evidence>
<feature type="non-terminal residue" evidence="5">
    <location>
        <position position="274"/>
    </location>
</feature>
<dbReference type="Pfam" id="PF00059">
    <property type="entry name" value="Lectin_C"/>
    <property type="match status" value="1"/>
</dbReference>
<evidence type="ECO:0000256" key="1">
    <source>
        <dbReference type="ARBA" id="ARBA00004613"/>
    </source>
</evidence>
<dbReference type="SUPFAM" id="SSF56436">
    <property type="entry name" value="C-type lectin-like"/>
    <property type="match status" value="1"/>
</dbReference>
<evidence type="ECO:0000313" key="6">
    <source>
        <dbReference type="Proteomes" id="UP000018936"/>
    </source>
</evidence>
<evidence type="ECO:0000256" key="3">
    <source>
        <dbReference type="ARBA" id="ARBA00022525"/>
    </source>
</evidence>
<dbReference type="Gene3D" id="3.10.100.10">
    <property type="entry name" value="Mannose-Binding Protein A, subunit A"/>
    <property type="match status" value="1"/>
</dbReference>
<organism evidence="5 6">
    <name type="scientific">Ophiophagus hannah</name>
    <name type="common">King cobra</name>
    <name type="synonym">Naja hannah</name>
    <dbReference type="NCBI Taxonomy" id="8665"/>
    <lineage>
        <taxon>Eukaryota</taxon>
        <taxon>Metazoa</taxon>
        <taxon>Chordata</taxon>
        <taxon>Craniata</taxon>
        <taxon>Vertebrata</taxon>
        <taxon>Euteleostomi</taxon>
        <taxon>Lepidosauria</taxon>
        <taxon>Squamata</taxon>
        <taxon>Bifurcata</taxon>
        <taxon>Unidentata</taxon>
        <taxon>Episquamata</taxon>
        <taxon>Toxicofera</taxon>
        <taxon>Serpentes</taxon>
        <taxon>Colubroidea</taxon>
        <taxon>Elapidae</taxon>
        <taxon>Elapinae</taxon>
        <taxon>Ophiophagus</taxon>
    </lineage>
</organism>
<dbReference type="Proteomes" id="UP000018936">
    <property type="component" value="Unassembled WGS sequence"/>
</dbReference>
<accession>V8NQF7</accession>
<comment type="subcellular location">
    <subcellularLocation>
        <location evidence="1">Secreted</location>
    </subcellularLocation>
</comment>
<protein>
    <recommendedName>
        <fullName evidence="4">C-type lectin domain-containing protein</fullName>
    </recommendedName>
</protein>
<dbReference type="InterPro" id="IPR016186">
    <property type="entry name" value="C-type_lectin-like/link_sf"/>
</dbReference>
<keyword evidence="3" id="KW-0964">Secreted</keyword>
<dbReference type="PROSITE" id="PS50041">
    <property type="entry name" value="C_TYPE_LECTIN_2"/>
    <property type="match status" value="1"/>
</dbReference>
<reference evidence="5 6" key="1">
    <citation type="journal article" date="2013" name="Proc. Natl. Acad. Sci. U.S.A.">
        <title>The king cobra genome reveals dynamic gene evolution and adaptation in the snake venom system.</title>
        <authorList>
            <person name="Vonk F.J."/>
            <person name="Casewell N.R."/>
            <person name="Henkel C.V."/>
            <person name="Heimberg A.M."/>
            <person name="Jansen H.J."/>
            <person name="McCleary R.J."/>
            <person name="Kerkkamp H.M."/>
            <person name="Vos R.A."/>
            <person name="Guerreiro I."/>
            <person name="Calvete J.J."/>
            <person name="Wuster W."/>
            <person name="Woods A.E."/>
            <person name="Logan J.M."/>
            <person name="Harrison R.A."/>
            <person name="Castoe T.A."/>
            <person name="de Koning A.P."/>
            <person name="Pollock D.D."/>
            <person name="Yandell M."/>
            <person name="Calderon D."/>
            <person name="Renjifo C."/>
            <person name="Currier R.B."/>
            <person name="Salgado D."/>
            <person name="Pla D."/>
            <person name="Sanz L."/>
            <person name="Hyder A.S."/>
            <person name="Ribeiro J.M."/>
            <person name="Arntzen J.W."/>
            <person name="van den Thillart G.E."/>
            <person name="Boetzer M."/>
            <person name="Pirovano W."/>
            <person name="Dirks R.P."/>
            <person name="Spaink H.P."/>
            <person name="Duboule D."/>
            <person name="McGlinn E."/>
            <person name="Kini R.M."/>
            <person name="Richardson M.K."/>
        </authorList>
    </citation>
    <scope>NUCLEOTIDE SEQUENCE</scope>
    <source>
        <tissue evidence="5">Blood</tissue>
    </source>
</reference>
<evidence type="ECO:0000259" key="4">
    <source>
        <dbReference type="PROSITE" id="PS50041"/>
    </source>
</evidence>
<name>V8NQF7_OPHHA</name>
<evidence type="ECO:0000313" key="5">
    <source>
        <dbReference type="EMBL" id="ETE63908.1"/>
    </source>
</evidence>
<dbReference type="CDD" id="cd00037">
    <property type="entry name" value="CLECT"/>
    <property type="match status" value="1"/>
</dbReference>
<feature type="domain" description="C-type lectin" evidence="4">
    <location>
        <begin position="201"/>
        <end position="265"/>
    </location>
</feature>
<feature type="non-terminal residue" evidence="5">
    <location>
        <position position="1"/>
    </location>
</feature>
<gene>
    <name evidence="5" type="ORF">L345_10325</name>
</gene>
<keyword evidence="6" id="KW-1185">Reference proteome</keyword>
<sequence>MPKNFCSPRPVIGLLRVNKVGPSSGAVLSWLLWAAGHSDIRDIQIEAHPWPWKPPGRSEGKGRTRVVVSSQESQGAVGSKAQIYQFLLGLDALTPQWCVQTLLPTYSVKPGMDVIGGLHWNGRNIRIHLLLALNSSLGHLQTGSAEESGAIKKSNSFQNTDIILEAEKTSRELLVWAEKIKELQTEIADLHYKLNHDWMAHKGFLYLLSYEIHNYYNTIEMCKKHKGYIVDILDDHEEEYLEEMTKEKHGSYWIGLIYKGGTWRWEVSQAKSLK</sequence>
<comment type="caution">
    <text evidence="5">The sequence shown here is derived from an EMBL/GenBank/DDBJ whole genome shotgun (WGS) entry which is preliminary data.</text>
</comment>
<proteinExistence type="inferred from homology"/>
<dbReference type="GO" id="GO:0005576">
    <property type="term" value="C:extracellular region"/>
    <property type="evidence" value="ECO:0007669"/>
    <property type="project" value="UniProtKB-SubCell"/>
</dbReference>
<dbReference type="AlphaFoldDB" id="V8NQF7"/>
<dbReference type="InterPro" id="IPR016187">
    <property type="entry name" value="CTDL_fold"/>
</dbReference>
<dbReference type="InterPro" id="IPR001304">
    <property type="entry name" value="C-type_lectin-like"/>
</dbReference>